<dbReference type="CDD" id="cd03255">
    <property type="entry name" value="ABC_MJ0796_LolCDE_FtsE"/>
    <property type="match status" value="1"/>
</dbReference>
<dbReference type="Proteomes" id="UP000190256">
    <property type="component" value="Unassembled WGS sequence"/>
</dbReference>
<dbReference type="Pfam" id="PF00005">
    <property type="entry name" value="ABC_tran"/>
    <property type="match status" value="1"/>
</dbReference>
<keyword evidence="2" id="KW-0813">Transport</keyword>
<feature type="domain" description="ABC transporter" evidence="5">
    <location>
        <begin position="4"/>
        <end position="231"/>
    </location>
</feature>
<accession>A0A1S9I797</accession>
<comment type="similarity">
    <text evidence="1">Belongs to the ABC transporter superfamily.</text>
</comment>
<dbReference type="EMBL" id="MRAE01000015">
    <property type="protein sequence ID" value="OOO66204.1"/>
    <property type="molecule type" value="Genomic_DNA"/>
</dbReference>
<dbReference type="FunFam" id="3.40.50.300:FF:000032">
    <property type="entry name" value="Export ABC transporter ATP-binding protein"/>
    <property type="match status" value="1"/>
</dbReference>
<dbReference type="InterPro" id="IPR003593">
    <property type="entry name" value="AAA+_ATPase"/>
</dbReference>
<dbReference type="PANTHER" id="PTHR42798:SF6">
    <property type="entry name" value="CELL DIVISION ATP-BINDING PROTEIN FTSE"/>
    <property type="match status" value="1"/>
</dbReference>
<dbReference type="PROSITE" id="PS00211">
    <property type="entry name" value="ABC_TRANSPORTER_1"/>
    <property type="match status" value="1"/>
</dbReference>
<gene>
    <name evidence="6" type="ORF">BS637_03455</name>
    <name evidence="7" type="ORF">BS638_07535</name>
</gene>
<dbReference type="InterPro" id="IPR017911">
    <property type="entry name" value="MacB-like_ATP-bd"/>
</dbReference>
<evidence type="ECO:0000313" key="6">
    <source>
        <dbReference type="EMBL" id="OOO62882.1"/>
    </source>
</evidence>
<keyword evidence="4 7" id="KW-0067">ATP-binding</keyword>
<dbReference type="SMART" id="SM00382">
    <property type="entry name" value="AAA"/>
    <property type="match status" value="1"/>
</dbReference>
<dbReference type="RefSeq" id="WP_078023258.1">
    <property type="nucleotide sequence ID" value="NZ_JADPGM010000002.1"/>
</dbReference>
<reference evidence="6 8" key="1">
    <citation type="submission" date="2016-12" db="EMBL/GenBank/DDBJ databases">
        <title>Clostridium tepidum sp. nov., a close relative of Clostridium sporogenes and Clostridium botulinum Group I.</title>
        <authorList>
            <person name="Dobritsa A.P."/>
            <person name="Kutumbaka K."/>
            <person name="Werner K."/>
            <person name="Samadpour M."/>
        </authorList>
    </citation>
    <scope>NUCLEOTIDE SEQUENCE [LARGE SCALE GENOMIC DNA]</scope>
    <source>
        <strain evidence="6 8">PE</strain>
    </source>
</reference>
<dbReference type="Proteomes" id="UP000190206">
    <property type="component" value="Unassembled WGS sequence"/>
</dbReference>
<name>A0A1S9I797_9CLOT</name>
<dbReference type="PANTHER" id="PTHR42798">
    <property type="entry name" value="LIPOPROTEIN-RELEASING SYSTEM ATP-BINDING PROTEIN LOLD"/>
    <property type="match status" value="1"/>
</dbReference>
<dbReference type="GO" id="GO:0016887">
    <property type="term" value="F:ATP hydrolysis activity"/>
    <property type="evidence" value="ECO:0007669"/>
    <property type="project" value="InterPro"/>
</dbReference>
<keyword evidence="3" id="KW-0547">Nucleotide-binding</keyword>
<dbReference type="GO" id="GO:0022857">
    <property type="term" value="F:transmembrane transporter activity"/>
    <property type="evidence" value="ECO:0007669"/>
    <property type="project" value="UniProtKB-ARBA"/>
</dbReference>
<evidence type="ECO:0000256" key="3">
    <source>
        <dbReference type="ARBA" id="ARBA00022741"/>
    </source>
</evidence>
<evidence type="ECO:0000313" key="9">
    <source>
        <dbReference type="Proteomes" id="UP000190256"/>
    </source>
</evidence>
<reference evidence="7 9" key="2">
    <citation type="submission" date="2016-12" db="EMBL/GenBank/DDBJ databases">
        <title>Clostridium tepidum sp. nov., a close relative of Clostridium sporogenes and Clostridium botulinum Group I.</title>
        <authorList>
            <person name="Dobritsa A.P."/>
            <person name="Kutumbaka K.K."/>
            <person name="Werner K."/>
            <person name="Wiedmann M."/>
            <person name="Asmus A."/>
            <person name="Samadpour M."/>
        </authorList>
    </citation>
    <scope>NUCLEOTIDE SEQUENCE [LARGE SCALE GENOMIC DNA]</scope>
    <source>
        <strain evidence="7 9">IEH 97212</strain>
    </source>
</reference>
<keyword evidence="8" id="KW-1185">Reference proteome</keyword>
<dbReference type="InterPro" id="IPR017871">
    <property type="entry name" value="ABC_transporter-like_CS"/>
</dbReference>
<protein>
    <submittedName>
        <fullName evidence="7">Peptide ABC transporter ATP-binding protein</fullName>
    </submittedName>
</protein>
<dbReference type="OrthoDB" id="9802264at2"/>
<comment type="caution">
    <text evidence="7">The sequence shown here is derived from an EMBL/GenBank/DDBJ whole genome shotgun (WGS) entry which is preliminary data.</text>
</comment>
<evidence type="ECO:0000256" key="1">
    <source>
        <dbReference type="ARBA" id="ARBA00005417"/>
    </source>
</evidence>
<dbReference type="GO" id="GO:0005524">
    <property type="term" value="F:ATP binding"/>
    <property type="evidence" value="ECO:0007669"/>
    <property type="project" value="UniProtKB-KW"/>
</dbReference>
<dbReference type="PROSITE" id="PS50893">
    <property type="entry name" value="ABC_TRANSPORTER_2"/>
    <property type="match status" value="1"/>
</dbReference>
<evidence type="ECO:0000313" key="8">
    <source>
        <dbReference type="Proteomes" id="UP000190206"/>
    </source>
</evidence>
<dbReference type="AlphaFoldDB" id="A0A1S9I797"/>
<evidence type="ECO:0000256" key="2">
    <source>
        <dbReference type="ARBA" id="ARBA00022448"/>
    </source>
</evidence>
<evidence type="ECO:0000256" key="4">
    <source>
        <dbReference type="ARBA" id="ARBA00022840"/>
    </source>
</evidence>
<evidence type="ECO:0000259" key="5">
    <source>
        <dbReference type="PROSITE" id="PS50893"/>
    </source>
</evidence>
<dbReference type="SUPFAM" id="SSF52540">
    <property type="entry name" value="P-loop containing nucleoside triphosphate hydrolases"/>
    <property type="match status" value="1"/>
</dbReference>
<dbReference type="InterPro" id="IPR027417">
    <property type="entry name" value="P-loop_NTPase"/>
</dbReference>
<proteinExistence type="inferred from homology"/>
<dbReference type="EMBL" id="MRAD01000003">
    <property type="protein sequence ID" value="OOO62882.1"/>
    <property type="molecule type" value="Genomic_DNA"/>
</dbReference>
<dbReference type="GO" id="GO:0098796">
    <property type="term" value="C:membrane protein complex"/>
    <property type="evidence" value="ECO:0007669"/>
    <property type="project" value="UniProtKB-ARBA"/>
</dbReference>
<evidence type="ECO:0000313" key="7">
    <source>
        <dbReference type="EMBL" id="OOO66204.1"/>
    </source>
</evidence>
<dbReference type="InterPro" id="IPR003439">
    <property type="entry name" value="ABC_transporter-like_ATP-bd"/>
</dbReference>
<dbReference type="STRING" id="1962263.BS637_03455"/>
<dbReference type="Gene3D" id="3.40.50.300">
    <property type="entry name" value="P-loop containing nucleotide triphosphate hydrolases"/>
    <property type="match status" value="1"/>
</dbReference>
<sequence length="231" mass="25858">MEIIKLNNVNKVYSSKNNKVNALNNIDLIINKGELVAITGPSGSGKSTLLNIIGTIDKMTSGEYILENKRIDKLKSNEVAQIRNKIFGFVVQHFALISDYTVYENIEIPLEYAKIKNNNRKLMIESIVSKLGLKDKINKNVKELSGGQCQRVAISRAIVNNPKIILADEPTGALDQKTGQKVLDIFKDLNKQGKTVIIVTHDFNIANQCDRIIKLEDGYLKEDTIKEKTCI</sequence>
<organism evidence="7 9">
    <name type="scientific">Clostridium tepidum</name>
    <dbReference type="NCBI Taxonomy" id="1962263"/>
    <lineage>
        <taxon>Bacteria</taxon>
        <taxon>Bacillati</taxon>
        <taxon>Bacillota</taxon>
        <taxon>Clostridia</taxon>
        <taxon>Eubacteriales</taxon>
        <taxon>Clostridiaceae</taxon>
        <taxon>Clostridium</taxon>
    </lineage>
</organism>